<dbReference type="Pfam" id="PF12697">
    <property type="entry name" value="Abhydrolase_6"/>
    <property type="match status" value="1"/>
</dbReference>
<protein>
    <submittedName>
        <fullName evidence="2">Alpha/beta hydrolase fold-1</fullName>
    </submittedName>
</protein>
<dbReference type="AlphaFoldDB" id="A0A9P9DWP8"/>
<dbReference type="InterPro" id="IPR029058">
    <property type="entry name" value="AB_hydrolase_fold"/>
</dbReference>
<comment type="caution">
    <text evidence="2">The sequence shown here is derived from an EMBL/GenBank/DDBJ whole genome shotgun (WGS) entry which is preliminary data.</text>
</comment>
<dbReference type="InterPro" id="IPR052897">
    <property type="entry name" value="Sec-Metab_Biosynth_Hydrolase"/>
</dbReference>
<sequence>MASVAKPTFVLVPGAWCPAVYYEKVVALLKSKGYEAIAIDSLSVGRKDNQPPATAYDDANHVRETVIPILDAGTNVILVGNSYGCFISCESAKGLSKKDREAEGKKGAVTHLILNNFVLPTKGSTVGQLVGPHIPMPTDVDISDPYLSPIGGDPSFGAVLLFGDASEESMKYVAMVQPHSAASFADPLTWEAYEGIETTVMIGEKDLALSPEVQSKAVDDAVVKGGKIRKVILEGGAHVPMIGQAEAFVKILTDVASNMY</sequence>
<gene>
    <name evidence="2" type="ORF">B0J11DRAFT_505351</name>
</gene>
<dbReference type="GO" id="GO:0016787">
    <property type="term" value="F:hydrolase activity"/>
    <property type="evidence" value="ECO:0007669"/>
    <property type="project" value="UniProtKB-KW"/>
</dbReference>
<dbReference type="Proteomes" id="UP000700596">
    <property type="component" value="Unassembled WGS sequence"/>
</dbReference>
<dbReference type="EMBL" id="JAGMWT010000006">
    <property type="protein sequence ID" value="KAH7126621.1"/>
    <property type="molecule type" value="Genomic_DNA"/>
</dbReference>
<dbReference type="Gene3D" id="3.40.50.1820">
    <property type="entry name" value="alpha/beta hydrolase"/>
    <property type="match status" value="1"/>
</dbReference>
<name>A0A9P9DWP8_9PLEO</name>
<reference evidence="2" key="1">
    <citation type="journal article" date="2021" name="Nat. Commun.">
        <title>Genetic determinants of endophytism in the Arabidopsis root mycobiome.</title>
        <authorList>
            <person name="Mesny F."/>
            <person name="Miyauchi S."/>
            <person name="Thiergart T."/>
            <person name="Pickel B."/>
            <person name="Atanasova L."/>
            <person name="Karlsson M."/>
            <person name="Huettel B."/>
            <person name="Barry K.W."/>
            <person name="Haridas S."/>
            <person name="Chen C."/>
            <person name="Bauer D."/>
            <person name="Andreopoulos W."/>
            <person name="Pangilinan J."/>
            <person name="LaButti K."/>
            <person name="Riley R."/>
            <person name="Lipzen A."/>
            <person name="Clum A."/>
            <person name="Drula E."/>
            <person name="Henrissat B."/>
            <person name="Kohler A."/>
            <person name="Grigoriev I.V."/>
            <person name="Martin F.M."/>
            <person name="Hacquard S."/>
        </authorList>
    </citation>
    <scope>NUCLEOTIDE SEQUENCE</scope>
    <source>
        <strain evidence="2">MPI-CAGE-CH-0243</strain>
    </source>
</reference>
<accession>A0A9P9DWP8</accession>
<keyword evidence="3" id="KW-1185">Reference proteome</keyword>
<evidence type="ECO:0000313" key="2">
    <source>
        <dbReference type="EMBL" id="KAH7126621.1"/>
    </source>
</evidence>
<keyword evidence="2" id="KW-0378">Hydrolase</keyword>
<dbReference type="OrthoDB" id="1263307at2759"/>
<dbReference type="SUPFAM" id="SSF53474">
    <property type="entry name" value="alpha/beta-Hydrolases"/>
    <property type="match status" value="1"/>
</dbReference>
<proteinExistence type="predicted"/>
<dbReference type="InterPro" id="IPR000073">
    <property type="entry name" value="AB_hydrolase_1"/>
</dbReference>
<dbReference type="PANTHER" id="PTHR37017:SF11">
    <property type="entry name" value="ESTERASE_LIPASE_THIOESTERASE DOMAIN-CONTAINING PROTEIN"/>
    <property type="match status" value="1"/>
</dbReference>
<organism evidence="2 3">
    <name type="scientific">Dendryphion nanum</name>
    <dbReference type="NCBI Taxonomy" id="256645"/>
    <lineage>
        <taxon>Eukaryota</taxon>
        <taxon>Fungi</taxon>
        <taxon>Dikarya</taxon>
        <taxon>Ascomycota</taxon>
        <taxon>Pezizomycotina</taxon>
        <taxon>Dothideomycetes</taxon>
        <taxon>Pleosporomycetidae</taxon>
        <taxon>Pleosporales</taxon>
        <taxon>Torulaceae</taxon>
        <taxon>Dendryphion</taxon>
    </lineage>
</organism>
<evidence type="ECO:0000259" key="1">
    <source>
        <dbReference type="Pfam" id="PF12697"/>
    </source>
</evidence>
<evidence type="ECO:0000313" key="3">
    <source>
        <dbReference type="Proteomes" id="UP000700596"/>
    </source>
</evidence>
<dbReference type="PANTHER" id="PTHR37017">
    <property type="entry name" value="AB HYDROLASE-1 DOMAIN-CONTAINING PROTEIN-RELATED"/>
    <property type="match status" value="1"/>
</dbReference>
<feature type="domain" description="AB hydrolase-1" evidence="1">
    <location>
        <begin position="9"/>
        <end position="250"/>
    </location>
</feature>